<keyword evidence="9" id="KW-1185">Reference proteome</keyword>
<dbReference type="PANTHER" id="PTHR34820">
    <property type="entry name" value="INNER MEMBRANE PROTEIN YEBZ"/>
    <property type="match status" value="1"/>
</dbReference>
<evidence type="ECO:0000256" key="1">
    <source>
        <dbReference type="ARBA" id="ARBA00004651"/>
    </source>
</evidence>
<keyword evidence="2 6" id="KW-1003">Cell membrane</keyword>
<feature type="transmembrane region" description="Helical" evidence="6">
    <location>
        <begin position="264"/>
        <end position="286"/>
    </location>
</feature>
<keyword evidence="6" id="KW-0997">Cell inner membrane</keyword>
<dbReference type="InterPro" id="IPR008457">
    <property type="entry name" value="Cu-R_CopD_dom"/>
</dbReference>
<comment type="function">
    <text evidence="6">Involved in copper resistance.</text>
</comment>
<feature type="transmembrane region" description="Helical" evidence="6">
    <location>
        <begin position="226"/>
        <end position="243"/>
    </location>
</feature>
<feature type="transmembrane region" description="Helical" evidence="6">
    <location>
        <begin position="15"/>
        <end position="35"/>
    </location>
</feature>
<organism evidence="8 9">
    <name type="scientific">Cellvibrio zantedeschiae</name>
    <dbReference type="NCBI Taxonomy" id="1237077"/>
    <lineage>
        <taxon>Bacteria</taxon>
        <taxon>Pseudomonadati</taxon>
        <taxon>Pseudomonadota</taxon>
        <taxon>Gammaproteobacteria</taxon>
        <taxon>Cellvibrionales</taxon>
        <taxon>Cellvibrionaceae</taxon>
        <taxon>Cellvibrio</taxon>
    </lineage>
</organism>
<feature type="domain" description="Copper resistance protein D" evidence="7">
    <location>
        <begin position="184"/>
        <end position="280"/>
    </location>
</feature>
<keyword evidence="5 6" id="KW-0472">Membrane</keyword>
<feature type="transmembrane region" description="Helical" evidence="6">
    <location>
        <begin position="47"/>
        <end position="71"/>
    </location>
</feature>
<feature type="transmembrane region" description="Helical" evidence="6">
    <location>
        <begin position="148"/>
        <end position="170"/>
    </location>
</feature>
<protein>
    <recommendedName>
        <fullName evidence="6">Copper resistance protein D</fullName>
    </recommendedName>
</protein>
<comment type="similarity">
    <text evidence="6">Belongs to the CopD family.</text>
</comment>
<evidence type="ECO:0000256" key="3">
    <source>
        <dbReference type="ARBA" id="ARBA00022692"/>
    </source>
</evidence>
<dbReference type="Proteomes" id="UP000619761">
    <property type="component" value="Unassembled WGS sequence"/>
</dbReference>
<evidence type="ECO:0000256" key="4">
    <source>
        <dbReference type="ARBA" id="ARBA00022989"/>
    </source>
</evidence>
<keyword evidence="6" id="KW-0186">Copper</keyword>
<gene>
    <name evidence="8" type="ORF">GCM10011613_25290</name>
</gene>
<dbReference type="EMBL" id="BMYZ01000002">
    <property type="protein sequence ID" value="GGY79389.1"/>
    <property type="molecule type" value="Genomic_DNA"/>
</dbReference>
<keyword evidence="3 6" id="KW-0812">Transmembrane</keyword>
<keyword evidence="4 6" id="KW-1133">Transmembrane helix</keyword>
<reference evidence="9" key="1">
    <citation type="journal article" date="2019" name="Int. J. Syst. Evol. Microbiol.">
        <title>The Global Catalogue of Microorganisms (GCM) 10K type strain sequencing project: providing services to taxonomists for standard genome sequencing and annotation.</title>
        <authorList>
            <consortium name="The Broad Institute Genomics Platform"/>
            <consortium name="The Broad Institute Genome Sequencing Center for Infectious Disease"/>
            <person name="Wu L."/>
            <person name="Ma J."/>
        </authorList>
    </citation>
    <scope>NUCLEOTIDE SEQUENCE [LARGE SCALE GENOMIC DNA]</scope>
    <source>
        <strain evidence="9">KCTC 32239</strain>
    </source>
</reference>
<evidence type="ECO:0000256" key="5">
    <source>
        <dbReference type="ARBA" id="ARBA00023136"/>
    </source>
</evidence>
<feature type="transmembrane region" description="Helical" evidence="6">
    <location>
        <begin position="191"/>
        <end position="211"/>
    </location>
</feature>
<sequence length="289" mass="30130">MDAGLWVIPTLVVRVLLYACVAGAMGGCLSSVLLTQHRELSLSIIRYTQGACVLGVVLTLASVSIQAGALAEAGMAGLFNASILSVLMRSAVGTAMMLQLAGFLLIGTSRLGLNRYAIPSNLLAVGGSLLVAASFAQTGHMAEKGLVGQIAVTLHVGAMGLWLGSLYPLWLAARSKDTEATSLAMTRFGEWAVFIVAALLICGITMATLMLGDWHKLFTTAYGKGLLVKFGLVTGLLALAAGNKWLTVPRLAEKGFTVRLAHTIVFEMLLGSAVLITTAIVILVIGSEA</sequence>
<dbReference type="Pfam" id="PF05425">
    <property type="entry name" value="CopD"/>
    <property type="match status" value="1"/>
</dbReference>
<evidence type="ECO:0000313" key="8">
    <source>
        <dbReference type="EMBL" id="GGY79389.1"/>
    </source>
</evidence>
<dbReference type="InterPro" id="IPR032694">
    <property type="entry name" value="CopC/D"/>
</dbReference>
<evidence type="ECO:0000259" key="7">
    <source>
        <dbReference type="Pfam" id="PF05425"/>
    </source>
</evidence>
<feature type="transmembrane region" description="Helical" evidence="6">
    <location>
        <begin position="118"/>
        <end position="136"/>
    </location>
</feature>
<name>A0ABQ3B5I5_9GAMM</name>
<proteinExistence type="inferred from homology"/>
<evidence type="ECO:0000313" key="9">
    <source>
        <dbReference type="Proteomes" id="UP000619761"/>
    </source>
</evidence>
<evidence type="ECO:0000256" key="2">
    <source>
        <dbReference type="ARBA" id="ARBA00022475"/>
    </source>
</evidence>
<dbReference type="RefSeq" id="WP_189419149.1">
    <property type="nucleotide sequence ID" value="NZ_BMYZ01000002.1"/>
</dbReference>
<accession>A0ABQ3B5I5</accession>
<comment type="caution">
    <text evidence="8">The sequence shown here is derived from an EMBL/GenBank/DDBJ whole genome shotgun (WGS) entry which is preliminary data.</text>
</comment>
<evidence type="ECO:0000256" key="6">
    <source>
        <dbReference type="RuleBase" id="RU369037"/>
    </source>
</evidence>
<feature type="transmembrane region" description="Helical" evidence="6">
    <location>
        <begin position="83"/>
        <end position="106"/>
    </location>
</feature>
<dbReference type="PANTHER" id="PTHR34820:SF4">
    <property type="entry name" value="INNER MEMBRANE PROTEIN YEBZ"/>
    <property type="match status" value="1"/>
</dbReference>
<comment type="subcellular location">
    <subcellularLocation>
        <location evidence="6">Cell inner membrane</location>
        <topology evidence="6">Multi-pass membrane protein</topology>
    </subcellularLocation>
    <subcellularLocation>
        <location evidence="1">Cell membrane</location>
        <topology evidence="1">Multi-pass membrane protein</topology>
    </subcellularLocation>
</comment>